<protein>
    <submittedName>
        <fullName evidence="1">Uncharacterized protein</fullName>
    </submittedName>
</protein>
<evidence type="ECO:0000313" key="1">
    <source>
        <dbReference type="EMBL" id="EHJ13966.1"/>
    </source>
</evidence>
<dbReference type="AlphaFoldDB" id="G5J1G9"/>
<dbReference type="GeneID" id="88769620"/>
<dbReference type="RefSeq" id="WP_007309804.1">
    <property type="nucleotide sequence ID" value="NZ_AESD01000213.1"/>
</dbReference>
<accession>G5J1G9</accession>
<dbReference type="PATRIC" id="fig|423471.3.peg.1252"/>
<proteinExistence type="predicted"/>
<gene>
    <name evidence="1" type="ORF">CWATWH0003_1353</name>
</gene>
<comment type="caution">
    <text evidence="1">The sequence shown here is derived from an EMBL/GenBank/DDBJ whole genome shotgun (WGS) entry which is preliminary data.</text>
</comment>
<name>G5J1G9_CROWT</name>
<evidence type="ECO:0000313" key="2">
    <source>
        <dbReference type="Proteomes" id="UP000003477"/>
    </source>
</evidence>
<organism evidence="1 2">
    <name type="scientific">Crocosphaera watsonii WH 0003</name>
    <dbReference type="NCBI Taxonomy" id="423471"/>
    <lineage>
        <taxon>Bacteria</taxon>
        <taxon>Bacillati</taxon>
        <taxon>Cyanobacteriota</taxon>
        <taxon>Cyanophyceae</taxon>
        <taxon>Oscillatoriophycideae</taxon>
        <taxon>Chroococcales</taxon>
        <taxon>Aphanothecaceae</taxon>
        <taxon>Crocosphaera</taxon>
    </lineage>
</organism>
<sequence length="48" mass="5393">MVLVAQADENRCVIIKIQEKLLRLNQPEADALCIEVSEELSLSLPQQT</sequence>
<reference evidence="1 2" key="1">
    <citation type="journal article" date="2011" name="Front. Microbiol.">
        <title>Two Strains of Crocosphaera watsonii with Highly Conserved Genomes are Distinguished by Strain-Specific Features.</title>
        <authorList>
            <person name="Bench S.R."/>
            <person name="Ilikchyan I.N."/>
            <person name="Tripp H.J."/>
            <person name="Zehr J.P."/>
        </authorList>
    </citation>
    <scope>NUCLEOTIDE SEQUENCE [LARGE SCALE GENOMIC DNA]</scope>
    <source>
        <strain evidence="1 2">WH 0003</strain>
    </source>
</reference>
<dbReference type="EMBL" id="AESD01000213">
    <property type="protein sequence ID" value="EHJ13966.1"/>
    <property type="molecule type" value="Genomic_DNA"/>
</dbReference>
<dbReference type="Proteomes" id="UP000003477">
    <property type="component" value="Unassembled WGS sequence"/>
</dbReference>